<evidence type="ECO:0000313" key="3">
    <source>
        <dbReference type="Proteomes" id="UP000305921"/>
    </source>
</evidence>
<feature type="region of interest" description="Disordered" evidence="1">
    <location>
        <begin position="45"/>
        <end position="121"/>
    </location>
</feature>
<feature type="compositionally biased region" description="Low complexity" evidence="1">
    <location>
        <begin position="110"/>
        <end position="121"/>
    </location>
</feature>
<dbReference type="EMBL" id="VAWE01000002">
    <property type="protein sequence ID" value="TLQ39414.1"/>
    <property type="molecule type" value="Genomic_DNA"/>
</dbReference>
<reference evidence="2 3" key="1">
    <citation type="submission" date="2019-05" db="EMBL/GenBank/DDBJ databases">
        <title>Streptomyces marianii sp. nov., a novel marine actinomycete from southern coast of India.</title>
        <authorList>
            <person name="Iniyan A.M."/>
            <person name="Wink J."/>
            <person name="Ramprasad E."/>
            <person name="Ramana C.V."/>
            <person name="Bunk B."/>
            <person name="Sproer C."/>
            <person name="Joseph F.-J.R.S."/>
            <person name="Vincent S.G.P."/>
        </authorList>
    </citation>
    <scope>NUCLEOTIDE SEQUENCE [LARGE SCALE GENOMIC DNA]</scope>
    <source>
        <strain evidence="2 3">ICN19</strain>
    </source>
</reference>
<organism evidence="2 3">
    <name type="scientific">Streptomyces marianii</name>
    <dbReference type="NCBI Taxonomy" id="1817406"/>
    <lineage>
        <taxon>Bacteria</taxon>
        <taxon>Bacillati</taxon>
        <taxon>Actinomycetota</taxon>
        <taxon>Actinomycetes</taxon>
        <taxon>Kitasatosporales</taxon>
        <taxon>Streptomycetaceae</taxon>
        <taxon>Streptomyces</taxon>
    </lineage>
</organism>
<dbReference type="OrthoDB" id="3899306at2"/>
<name>A0A5R9DUG8_9ACTN</name>
<comment type="caution">
    <text evidence="2">The sequence shown here is derived from an EMBL/GenBank/DDBJ whole genome shotgun (WGS) entry which is preliminary data.</text>
</comment>
<gene>
    <name evidence="2" type="ORF">FEF34_39235</name>
</gene>
<feature type="region of interest" description="Disordered" evidence="1">
    <location>
        <begin position="675"/>
        <end position="694"/>
    </location>
</feature>
<accession>A0A5R9DUG8</accession>
<dbReference type="Proteomes" id="UP000305921">
    <property type="component" value="Unassembled WGS sequence"/>
</dbReference>
<evidence type="ECO:0000256" key="1">
    <source>
        <dbReference type="SAM" id="MobiDB-lite"/>
    </source>
</evidence>
<proteinExistence type="predicted"/>
<feature type="compositionally biased region" description="Basic and acidic residues" evidence="1">
    <location>
        <begin position="675"/>
        <end position="684"/>
    </location>
</feature>
<protein>
    <submittedName>
        <fullName evidence="2">Uncharacterized protein</fullName>
    </submittedName>
</protein>
<sequence>MAEARLAGCAGCIGSPRPGYVVAWVLESDKMVSKWKRCPEQCTAASRAAAVERQQKRRAEQAQSAQPTAPPAPSRPVPVPERPSAVTSRPAYRGRPAQAATRPGRHRAPARSGGASASAVNAPRRWPAVALGHDAQGWHTDIAQLPPPAGTKLTDWFAWLGTGLPLRIDRVHGAGRTGDGIVCLSAAALKTLGLPASYPATEKALAALTKKLNTAAASVGMELSQELGPVFHAFRRAGSAGGPKSSLRVVVTPWLGQGSDKQQVTGAMLAQLAAAPTGELDAETLARRIRKYVADLGIAPGVTPATTSKLLLDAVRPRSEPFQDEQGEWSSRLRDGALPGGDTVVPPAAGARHPLTRELQQRGEVLCEEEDYKYWSRPLTAAEAAMPYAVACDVCASYLSVTMSLRLPVGPLEHHSDPVWETKSAPAGLWWCDFTGIEVDSLLPHPATFHGEHPAGPGWYATPTVAYMVTEYGFDPGTITEAYLSTMTVPFLKEWTNRLREAYKGAYGALGLTDGQEAEEFLAAYAVHKDIDPGDTERSDALVLAGLYKAIYKGGVGKWADGAAYLDEETWLQQIVSNWSYRPEVRYTVISAARIANHRRMRKTYKKTGRAPFAVNVDSYLYATQEPSPLELLTPAENGKPVLGVLRLGIGPGQFKHEASIPMQEVMELLNSDEHPSRLTHDYTTDGIAVEGQP</sequence>
<dbReference type="RefSeq" id="WP_138058224.1">
    <property type="nucleotide sequence ID" value="NZ_VAWE01000002.1"/>
</dbReference>
<evidence type="ECO:0000313" key="2">
    <source>
        <dbReference type="EMBL" id="TLQ39414.1"/>
    </source>
</evidence>
<keyword evidence="3" id="KW-1185">Reference proteome</keyword>
<dbReference type="AlphaFoldDB" id="A0A5R9DUG8"/>
<feature type="compositionally biased region" description="Pro residues" evidence="1">
    <location>
        <begin position="68"/>
        <end position="81"/>
    </location>
</feature>